<gene>
    <name evidence="5" type="ORF">ENJ85_01255</name>
</gene>
<dbReference type="PANTHER" id="PTHR42939">
    <property type="entry name" value="ABC TRANSPORTER ATP-BINDING PROTEIN ALBC-RELATED"/>
    <property type="match status" value="1"/>
</dbReference>
<dbReference type="InterPro" id="IPR027417">
    <property type="entry name" value="P-loop_NTPase"/>
</dbReference>
<dbReference type="SUPFAM" id="SSF52540">
    <property type="entry name" value="P-loop containing nucleoside triphosphate hydrolases"/>
    <property type="match status" value="1"/>
</dbReference>
<dbReference type="Pfam" id="PF00005">
    <property type="entry name" value="ABC_tran"/>
    <property type="match status" value="1"/>
</dbReference>
<dbReference type="EMBL" id="DRNZ01000082">
    <property type="protein sequence ID" value="HHO57779.1"/>
    <property type="molecule type" value="Genomic_DNA"/>
</dbReference>
<organism evidence="5">
    <name type="scientific">Oceanithermus profundus</name>
    <dbReference type="NCBI Taxonomy" id="187137"/>
    <lineage>
        <taxon>Bacteria</taxon>
        <taxon>Thermotogati</taxon>
        <taxon>Deinococcota</taxon>
        <taxon>Deinococci</taxon>
        <taxon>Thermales</taxon>
        <taxon>Thermaceae</taxon>
        <taxon>Oceanithermus</taxon>
    </lineage>
</organism>
<dbReference type="PANTHER" id="PTHR42939:SF1">
    <property type="entry name" value="ABC TRANSPORTER ATP-BINDING PROTEIN ALBC-RELATED"/>
    <property type="match status" value="1"/>
</dbReference>
<evidence type="ECO:0000313" key="5">
    <source>
        <dbReference type="EMBL" id="HHO57779.1"/>
    </source>
</evidence>
<dbReference type="AlphaFoldDB" id="A0A7C5WUV2"/>
<dbReference type="SMART" id="SM00382">
    <property type="entry name" value="AAA"/>
    <property type="match status" value="1"/>
</dbReference>
<feature type="domain" description="ABC transporter" evidence="4">
    <location>
        <begin position="102"/>
        <end position="322"/>
    </location>
</feature>
<dbReference type="CDD" id="cd03230">
    <property type="entry name" value="ABC_DR_subfamily_A"/>
    <property type="match status" value="1"/>
</dbReference>
<dbReference type="InterPro" id="IPR051782">
    <property type="entry name" value="ABC_Transporter_VariousFunc"/>
</dbReference>
<proteinExistence type="predicted"/>
<dbReference type="PROSITE" id="PS50893">
    <property type="entry name" value="ABC_TRANSPORTER_2"/>
    <property type="match status" value="1"/>
</dbReference>
<keyword evidence="2" id="KW-0547">Nucleotide-binding</keyword>
<name>A0A7C5WUV2_9DEIN</name>
<evidence type="ECO:0000259" key="4">
    <source>
        <dbReference type="PROSITE" id="PS50893"/>
    </source>
</evidence>
<evidence type="ECO:0000256" key="3">
    <source>
        <dbReference type="ARBA" id="ARBA00022840"/>
    </source>
</evidence>
<keyword evidence="3 5" id="KW-0067">ATP-binding</keyword>
<dbReference type="Gene3D" id="3.40.50.300">
    <property type="entry name" value="P-loop containing nucleotide triphosphate hydrolases"/>
    <property type="match status" value="1"/>
</dbReference>
<protein>
    <submittedName>
        <fullName evidence="5">ABC transporter ATP-binding protein</fullName>
    </submittedName>
</protein>
<keyword evidence="1" id="KW-0813">Transport</keyword>
<dbReference type="InterPro" id="IPR003593">
    <property type="entry name" value="AAA+_ATPase"/>
</dbReference>
<comment type="caution">
    <text evidence="5">The sequence shown here is derived from an EMBL/GenBank/DDBJ whole genome shotgun (WGS) entry which is preliminary data.</text>
</comment>
<reference evidence="5" key="1">
    <citation type="journal article" date="2020" name="mSystems">
        <title>Genome- and Community-Level Interaction Insights into Carbon Utilization and Element Cycling Functions of Hydrothermarchaeota in Hydrothermal Sediment.</title>
        <authorList>
            <person name="Zhou Z."/>
            <person name="Liu Y."/>
            <person name="Xu W."/>
            <person name="Pan J."/>
            <person name="Luo Z.H."/>
            <person name="Li M."/>
        </authorList>
    </citation>
    <scope>NUCLEOTIDE SEQUENCE [LARGE SCALE GENOMIC DNA]</scope>
    <source>
        <strain evidence="5">HyVt-523</strain>
    </source>
</reference>
<dbReference type="GO" id="GO:0016887">
    <property type="term" value="F:ATP hydrolysis activity"/>
    <property type="evidence" value="ECO:0007669"/>
    <property type="project" value="InterPro"/>
</dbReference>
<evidence type="ECO:0000256" key="1">
    <source>
        <dbReference type="ARBA" id="ARBA00022448"/>
    </source>
</evidence>
<sequence length="326" mass="34675">MEGTARVSGLAGGGFGGGRSRGGRLARRALEGARADAASARVRARSGRGGDGRLGRGGVVAAGRCGTAGATAAGLVRRRAGLPARQRGLVDRGTLMDAGLVLQVERLSRTYRSGRGVHAVSFRVAHGEIVALVGPNGAGKTTLLEAVCGLADYVGSVRVEGFDREQASAQWARMACLPEERRFPSFLAGLTAARLAERFWEQPGLEDRFVSEAERWELGAAELETPTFALSQGMREKLALALVFSRVVPLYVLDEPEAHLDPVMRDRLERRLAGLREGGHAVLLATHDVHLAARLVDRVLVIVRGRVTDLGRAGVDEVLRALHSGT</sequence>
<evidence type="ECO:0000256" key="2">
    <source>
        <dbReference type="ARBA" id="ARBA00022741"/>
    </source>
</evidence>
<dbReference type="InterPro" id="IPR003439">
    <property type="entry name" value="ABC_transporter-like_ATP-bd"/>
</dbReference>
<dbReference type="Proteomes" id="UP000886105">
    <property type="component" value="Unassembled WGS sequence"/>
</dbReference>
<dbReference type="GO" id="GO:0005524">
    <property type="term" value="F:ATP binding"/>
    <property type="evidence" value="ECO:0007669"/>
    <property type="project" value="UniProtKB-KW"/>
</dbReference>
<accession>A0A7C5WUV2</accession>